<name>A0AAW0VQJ6_CHEQU</name>
<organism evidence="2 3">
    <name type="scientific">Cherax quadricarinatus</name>
    <name type="common">Australian red claw crayfish</name>
    <dbReference type="NCBI Taxonomy" id="27406"/>
    <lineage>
        <taxon>Eukaryota</taxon>
        <taxon>Metazoa</taxon>
        <taxon>Ecdysozoa</taxon>
        <taxon>Arthropoda</taxon>
        <taxon>Crustacea</taxon>
        <taxon>Multicrustacea</taxon>
        <taxon>Malacostraca</taxon>
        <taxon>Eumalacostraca</taxon>
        <taxon>Eucarida</taxon>
        <taxon>Decapoda</taxon>
        <taxon>Pleocyemata</taxon>
        <taxon>Astacidea</taxon>
        <taxon>Parastacoidea</taxon>
        <taxon>Parastacidae</taxon>
        <taxon>Cherax</taxon>
    </lineage>
</organism>
<feature type="region of interest" description="Disordered" evidence="1">
    <location>
        <begin position="836"/>
        <end position="903"/>
    </location>
</feature>
<keyword evidence="3" id="KW-1185">Reference proteome</keyword>
<evidence type="ECO:0000313" key="3">
    <source>
        <dbReference type="Proteomes" id="UP001445076"/>
    </source>
</evidence>
<feature type="region of interest" description="Disordered" evidence="1">
    <location>
        <begin position="134"/>
        <end position="157"/>
    </location>
</feature>
<gene>
    <name evidence="2" type="ORF">OTU49_013962</name>
</gene>
<feature type="region of interest" description="Disordered" evidence="1">
    <location>
        <begin position="1046"/>
        <end position="1109"/>
    </location>
</feature>
<feature type="compositionally biased region" description="Low complexity" evidence="1">
    <location>
        <begin position="864"/>
        <end position="877"/>
    </location>
</feature>
<evidence type="ECO:0000256" key="1">
    <source>
        <dbReference type="SAM" id="MobiDB-lite"/>
    </source>
</evidence>
<feature type="region of interest" description="Disordered" evidence="1">
    <location>
        <begin position="1224"/>
        <end position="1244"/>
    </location>
</feature>
<feature type="compositionally biased region" description="Polar residues" evidence="1">
    <location>
        <begin position="1049"/>
        <end position="1064"/>
    </location>
</feature>
<dbReference type="EMBL" id="JARKIK010001874">
    <property type="protein sequence ID" value="KAK8719548.1"/>
    <property type="molecule type" value="Genomic_DNA"/>
</dbReference>
<feature type="region of interest" description="Disordered" evidence="1">
    <location>
        <begin position="1259"/>
        <end position="1282"/>
    </location>
</feature>
<feature type="compositionally biased region" description="Polar residues" evidence="1">
    <location>
        <begin position="1408"/>
        <end position="1422"/>
    </location>
</feature>
<accession>A0AAW0VQJ6</accession>
<feature type="non-terminal residue" evidence="2">
    <location>
        <position position="1817"/>
    </location>
</feature>
<feature type="region of interest" description="Disordered" evidence="1">
    <location>
        <begin position="1441"/>
        <end position="1463"/>
    </location>
</feature>
<feature type="compositionally biased region" description="Polar residues" evidence="1">
    <location>
        <begin position="1766"/>
        <end position="1782"/>
    </location>
</feature>
<proteinExistence type="predicted"/>
<sequence>MPQEKYRKKSMNKKKTFRNFPRLRKSSEVNTRIKQEREFMHGAIKRKYGAKRRYDMTSARILPEETEKSHNLYTALELLRQGMEINGISSDSITTTFKRDSSGLNIAVLTPNELNQRTFSKPLFFKDSGFDLEDEKNSGSNKGDNDKEYSTDNPLGGMSVKSLISKTSVVKDIGADEMPLKKYRKESLLKKNVFCDLRRLWNRIEFKAQIRKKRDHMSNTNKRKCGTRTKYDMTLSENLPEETIKDHEENTGKKLLRGVRKEINKSSDASITETFKANPSGLKKIIPAQSVLPHKPVFVNVLCLDPKNENGTRVNDDELSVDDPLVGVSGKTLFSNTSSINEAADFSGFEDDSPDIPDLLTKILRGRYRKKLVNKQAIRNSPRLRKLGEFTAHIKRKSEFISDTNKRKYETEKVIKRHERNTGKKLFRRAQNKIHKSGDASISKTFTTSPSYLNKMISEESIVPLKPVFVSVLCLDSKNKNGSNYNEDDDDELLTDDPLGGVSGKTLISKTLLMKDTADFSGTEEGSQDIIDPEVKKPRKNYGKKSLVKKKAFRNLPRLRKSLEFVAEIKQKNDANKIKHGAKRRYDMISTRILPEKAIKGHMANTSQELLSGVGMAFKETFSSTITKTFTTNSSGSTITIFTPKEIVPKTLFFDTLNMDSKVKNGGSNNEDDNNELSSDNPLGGMSMKTLIKKTPLTKDTAEFSGIEEESEHNVKMPHKKRRKKKWVRKKAFYNLRRLRKSCEFNAQVKQKNKLINDRNKRKYGTETKNLSEETARGQKKNTDRKLLRRVRKEIYESSNASITRTFATSSSGLKEVVSTESILPHKPLFIDVTLDSKNKNGSSNNEVDNDDKLSSDYPLGGMSVKTVFSKTSSSTKDIAETSGTRPGHRPGHRGIDPRNPLQVHSKYTVKDRQGIPDLQAKMFPKRIRDVSLVKMKAYPNLPILRKSSEFNAQIKPMSEFKSDANDRNLPEKINEGVCHQAQGHLANTSQELLSGVGMVFQGRFISTINKTFTTNSSGSTITIFTPKETSSKPLFFDTLNVDSKDKNGSSNNVSDNDELSFSNPLGGMSMKTLMSKTPLTKDTAEFPDTEEKSEDDVKMPHKKRRKKKLVRKKTFYNLRRLRKSHEFSAQVKQKNKLISDRNKRKYGTETRNLPEETAKGHMENTGKKLLSRVGKEINESGDASITTTFANSSSGLKEILSTESIPPHKPLFVDVLSLGSKNGNGSSDNEVDNDDLSSGDPLGGMSVKTIFSKTSSLTEDIAETSGTEGNSQGIPDCESKVPPKRIRDVSLVKMKAYSNLPILSKSSEFHAQIKPVSETPSDESDRNLPEKINEGVCRQAQGHLANTSQKLLSEVGMVFKETWSPNFTKALSTNLSGSTITILTPNRTSSKPLFFDTFNMDSKDENGSSNTEGVNELSSDNPLGGMSMKTLIRKTPLTKDTAEFSGTEEDSKYNVKMPHQKRRKEKLVVKKTFYNLRRLRKSREFGAQIKQKNKLISDTNKKKYGVETRNLPEETAKGHMENTGKKLLRRVGKEINKSGDASITTTFANSSSELKEIVPAESILPHKPLFVDVLSLGSKNENGSSDNEVDDEDLSSDDPLGGMSVKTIFSKTDSLTDDIAETSGTEEDSQGISHLETKMPLRRIRDLSLVKMKAYPNLPILSKSSEFSAQIKPLSELTSDASERNLPEKINDGVCHQAQDRLADTSQELLSGVGMEFKKTWSPNFTKTYTTNLSGSTITVLTPRETSYKPLFFDTLNMDSKDENGSSNNVGDNDELSSNSPLGGMSVKTLMNKTPLTKDSAKFSGTEEDSEDDVKV</sequence>
<reference evidence="2 3" key="1">
    <citation type="journal article" date="2024" name="BMC Genomics">
        <title>Genome assembly of redclaw crayfish (Cherax quadricarinatus) provides insights into its immune adaptation and hypoxia tolerance.</title>
        <authorList>
            <person name="Liu Z."/>
            <person name="Zheng J."/>
            <person name="Li H."/>
            <person name="Fang K."/>
            <person name="Wang S."/>
            <person name="He J."/>
            <person name="Zhou D."/>
            <person name="Weng S."/>
            <person name="Chi M."/>
            <person name="Gu Z."/>
            <person name="He J."/>
            <person name="Li F."/>
            <person name="Wang M."/>
        </authorList>
    </citation>
    <scope>NUCLEOTIDE SEQUENCE [LARGE SCALE GENOMIC DNA]</scope>
    <source>
        <strain evidence="2">ZL_2023a</strain>
    </source>
</reference>
<feature type="region of interest" description="Disordered" evidence="1">
    <location>
        <begin position="1582"/>
        <end position="1606"/>
    </location>
</feature>
<feature type="region of interest" description="Disordered" evidence="1">
    <location>
        <begin position="1760"/>
        <end position="1817"/>
    </location>
</feature>
<feature type="region of interest" description="Disordered" evidence="1">
    <location>
        <begin position="704"/>
        <end position="724"/>
    </location>
</feature>
<feature type="compositionally biased region" description="Polar residues" evidence="1">
    <location>
        <begin position="1259"/>
        <end position="1274"/>
    </location>
</feature>
<feature type="compositionally biased region" description="Acidic residues" evidence="1">
    <location>
        <begin position="1588"/>
        <end position="1597"/>
    </location>
</feature>
<feature type="compositionally biased region" description="Acidic residues" evidence="1">
    <location>
        <begin position="1086"/>
        <end position="1095"/>
    </location>
</feature>
<evidence type="ECO:0000313" key="2">
    <source>
        <dbReference type="EMBL" id="KAK8719548.1"/>
    </source>
</evidence>
<feature type="compositionally biased region" description="Acidic residues" evidence="1">
    <location>
        <begin position="1807"/>
        <end position="1817"/>
    </location>
</feature>
<feature type="region of interest" description="Disordered" evidence="1">
    <location>
        <begin position="762"/>
        <end position="785"/>
    </location>
</feature>
<feature type="region of interest" description="Disordered" evidence="1">
    <location>
        <begin position="664"/>
        <end position="687"/>
    </location>
</feature>
<dbReference type="Proteomes" id="UP001445076">
    <property type="component" value="Unassembled WGS sequence"/>
</dbReference>
<comment type="caution">
    <text evidence="2">The sequence shown here is derived from an EMBL/GenBank/DDBJ whole genome shotgun (WGS) entry which is preliminary data.</text>
</comment>
<feature type="region of interest" description="Disordered" evidence="1">
    <location>
        <begin position="1405"/>
        <end position="1428"/>
    </location>
</feature>
<protein>
    <submittedName>
        <fullName evidence="2">Uncharacterized protein</fullName>
    </submittedName>
</protein>